<accession>A0A843UNM0</accession>
<gene>
    <name evidence="1" type="ORF">Taro_016468</name>
</gene>
<dbReference type="EMBL" id="NMUH01000730">
    <property type="protein sequence ID" value="MQL83977.1"/>
    <property type="molecule type" value="Genomic_DNA"/>
</dbReference>
<evidence type="ECO:0000313" key="1">
    <source>
        <dbReference type="EMBL" id="MQL83977.1"/>
    </source>
</evidence>
<organism evidence="1 2">
    <name type="scientific">Colocasia esculenta</name>
    <name type="common">Wild taro</name>
    <name type="synonym">Arum esculentum</name>
    <dbReference type="NCBI Taxonomy" id="4460"/>
    <lineage>
        <taxon>Eukaryota</taxon>
        <taxon>Viridiplantae</taxon>
        <taxon>Streptophyta</taxon>
        <taxon>Embryophyta</taxon>
        <taxon>Tracheophyta</taxon>
        <taxon>Spermatophyta</taxon>
        <taxon>Magnoliopsida</taxon>
        <taxon>Liliopsida</taxon>
        <taxon>Araceae</taxon>
        <taxon>Aroideae</taxon>
        <taxon>Colocasieae</taxon>
        <taxon>Colocasia</taxon>
    </lineage>
</organism>
<proteinExistence type="predicted"/>
<dbReference type="AlphaFoldDB" id="A0A843UNM0"/>
<protein>
    <submittedName>
        <fullName evidence="1">Uncharacterized protein</fullName>
    </submittedName>
</protein>
<keyword evidence="2" id="KW-1185">Reference proteome</keyword>
<comment type="caution">
    <text evidence="1">The sequence shown here is derived from an EMBL/GenBank/DDBJ whole genome shotgun (WGS) entry which is preliminary data.</text>
</comment>
<evidence type="ECO:0000313" key="2">
    <source>
        <dbReference type="Proteomes" id="UP000652761"/>
    </source>
</evidence>
<dbReference type="Proteomes" id="UP000652761">
    <property type="component" value="Unassembled WGS sequence"/>
</dbReference>
<sequence>MAASGSSSTVGGYSIAFLTTEQQERFAAVKVKLCGNKAVDIADLEKNGMNSIVEAIERRKWTKMFTVSERSYPDLAKAFYTCLKIEEEGSLSSIVKGTPILITYDLLERLFSVSTVSRSGVDSIDIHAKGLGIIGIEDKLKDGKIDINQMKFAAEMIWDKKNKFNASLLYAHLLTKIFKDYGIDLKGEVMEKMGQPIHSRNLKKSGFSLVGSTWTKTYVAEGEAIIGEAPEIPVIQEEEAAVKVEEPVASARRIEEIALEHIEPVGHSYGIETPSSIIASVIEEVLETVAHIEGE</sequence>
<reference evidence="1" key="1">
    <citation type="submission" date="2017-07" db="EMBL/GenBank/DDBJ databases">
        <title>Taro Niue Genome Assembly and Annotation.</title>
        <authorList>
            <person name="Atibalentja N."/>
            <person name="Keating K."/>
            <person name="Fields C.J."/>
        </authorList>
    </citation>
    <scope>NUCLEOTIDE SEQUENCE</scope>
    <source>
        <strain evidence="1">Niue_2</strain>
        <tissue evidence="1">Leaf</tissue>
    </source>
</reference>
<name>A0A843UNM0_COLES</name>